<evidence type="ECO:0000313" key="1">
    <source>
        <dbReference type="EMBL" id="KAI4575317.1"/>
    </source>
</evidence>
<proteinExistence type="predicted"/>
<keyword evidence="2" id="KW-1185">Reference proteome</keyword>
<comment type="caution">
    <text evidence="1">The sequence shown here is derived from an EMBL/GenBank/DDBJ whole genome shotgun (WGS) entry which is preliminary data.</text>
</comment>
<accession>A0ACB9UP05</accession>
<protein>
    <submittedName>
        <fullName evidence="1">Uncharacterized protein</fullName>
    </submittedName>
</protein>
<dbReference type="EMBL" id="CM043038">
    <property type="protein sequence ID" value="KAI4575317.1"/>
    <property type="molecule type" value="Genomic_DNA"/>
</dbReference>
<dbReference type="Proteomes" id="UP001057279">
    <property type="component" value="Linkage Group LG13"/>
</dbReference>
<gene>
    <name evidence="1" type="ORF">MJG53_011520</name>
</gene>
<evidence type="ECO:0000313" key="2">
    <source>
        <dbReference type="Proteomes" id="UP001057279"/>
    </source>
</evidence>
<sequence>MRAAARSLLRHSQPAAAMRNYRNNPSVYDPQVLTPEHGNGLSRLMLEIPQSPCSRRNTHHFAAVAELLLIFIEKAEHNASEETQLPQCSRRWL</sequence>
<reference evidence="1" key="1">
    <citation type="submission" date="2022-03" db="EMBL/GenBank/DDBJ databases">
        <title>Genomic analyses of argali, domestic sheep and their hybrids provide insights into chromosomal evolution, heterosis and genetic basis of agronomic traits.</title>
        <authorList>
            <person name="Li M."/>
        </authorList>
    </citation>
    <scope>NUCLEOTIDE SEQUENCE</scope>
    <source>
        <strain evidence="1">F1 hybrid</strain>
    </source>
</reference>
<name>A0ACB9UP05_9CETA</name>
<organism evidence="1 2">
    <name type="scientific">Ovis ammon polii x Ovis aries</name>
    <dbReference type="NCBI Taxonomy" id="2918886"/>
    <lineage>
        <taxon>Eukaryota</taxon>
        <taxon>Metazoa</taxon>
        <taxon>Chordata</taxon>
        <taxon>Craniata</taxon>
        <taxon>Vertebrata</taxon>
        <taxon>Euteleostomi</taxon>
        <taxon>Mammalia</taxon>
        <taxon>Eutheria</taxon>
        <taxon>Laurasiatheria</taxon>
        <taxon>Artiodactyla</taxon>
        <taxon>Ruminantia</taxon>
        <taxon>Pecora</taxon>
        <taxon>Bovidae</taxon>
        <taxon>Caprinae</taxon>
        <taxon>Ovis</taxon>
    </lineage>
</organism>